<dbReference type="InterPro" id="IPR050333">
    <property type="entry name" value="SLRP"/>
</dbReference>
<name>A0A9J6CAE1_POLVA</name>
<dbReference type="EMBL" id="JADBJN010000002">
    <property type="protein sequence ID" value="KAG5679105.1"/>
    <property type="molecule type" value="Genomic_DNA"/>
</dbReference>
<keyword evidence="4" id="KW-1185">Reference proteome</keyword>
<organism evidence="3 4">
    <name type="scientific">Polypedilum vanderplanki</name>
    <name type="common">Sleeping chironomid midge</name>
    <dbReference type="NCBI Taxonomy" id="319348"/>
    <lineage>
        <taxon>Eukaryota</taxon>
        <taxon>Metazoa</taxon>
        <taxon>Ecdysozoa</taxon>
        <taxon>Arthropoda</taxon>
        <taxon>Hexapoda</taxon>
        <taxon>Insecta</taxon>
        <taxon>Pterygota</taxon>
        <taxon>Neoptera</taxon>
        <taxon>Endopterygota</taxon>
        <taxon>Diptera</taxon>
        <taxon>Nematocera</taxon>
        <taxon>Chironomoidea</taxon>
        <taxon>Chironomidae</taxon>
        <taxon>Chironominae</taxon>
        <taxon>Polypedilum</taxon>
        <taxon>Polypedilum</taxon>
    </lineage>
</organism>
<dbReference type="Gene3D" id="3.80.10.10">
    <property type="entry name" value="Ribonuclease Inhibitor"/>
    <property type="match status" value="1"/>
</dbReference>
<proteinExistence type="predicted"/>
<dbReference type="Proteomes" id="UP001107558">
    <property type="component" value="Chromosome 2"/>
</dbReference>
<protein>
    <submittedName>
        <fullName evidence="3">Uncharacterized protein</fullName>
    </submittedName>
</protein>
<sequence length="156" mass="18264">MKLSDRVTIEKAEEQHLEEKSYDDFDAFEIVFALNLKFLPKNINNIFKNLAQIEITHSSLTEITSEDLKFFPELKDLVLNLNQVKVIRENTFIFSPKLEEITLMYNKINHIDPKSFSDLKSLEKLGLKENICEFGYAFNRNEVLEVIKNIEQGFCL</sequence>
<dbReference type="OrthoDB" id="4691307at2759"/>
<evidence type="ECO:0000256" key="2">
    <source>
        <dbReference type="ARBA" id="ARBA00022737"/>
    </source>
</evidence>
<dbReference type="SUPFAM" id="SSF52058">
    <property type="entry name" value="L domain-like"/>
    <property type="match status" value="1"/>
</dbReference>
<dbReference type="InterPro" id="IPR001611">
    <property type="entry name" value="Leu-rich_rpt"/>
</dbReference>
<evidence type="ECO:0000313" key="4">
    <source>
        <dbReference type="Proteomes" id="UP001107558"/>
    </source>
</evidence>
<comment type="caution">
    <text evidence="3">The sequence shown here is derived from an EMBL/GenBank/DDBJ whole genome shotgun (WGS) entry which is preliminary data.</text>
</comment>
<gene>
    <name evidence="3" type="ORF">PVAND_008698</name>
</gene>
<evidence type="ECO:0000256" key="1">
    <source>
        <dbReference type="ARBA" id="ARBA00022614"/>
    </source>
</evidence>
<keyword evidence="1" id="KW-0433">Leucine-rich repeat</keyword>
<keyword evidence="2" id="KW-0677">Repeat</keyword>
<dbReference type="PANTHER" id="PTHR45712">
    <property type="entry name" value="AGAP008170-PA"/>
    <property type="match status" value="1"/>
</dbReference>
<evidence type="ECO:0000313" key="3">
    <source>
        <dbReference type="EMBL" id="KAG5679105.1"/>
    </source>
</evidence>
<reference evidence="3" key="1">
    <citation type="submission" date="2021-03" db="EMBL/GenBank/DDBJ databases">
        <title>Chromosome level genome of the anhydrobiotic midge Polypedilum vanderplanki.</title>
        <authorList>
            <person name="Yoshida Y."/>
            <person name="Kikawada T."/>
            <person name="Gusev O."/>
        </authorList>
    </citation>
    <scope>NUCLEOTIDE SEQUENCE</scope>
    <source>
        <strain evidence="3">NIAS01</strain>
        <tissue evidence="3">Whole body or cell culture</tissue>
    </source>
</reference>
<dbReference type="InterPro" id="IPR032675">
    <property type="entry name" value="LRR_dom_sf"/>
</dbReference>
<accession>A0A9J6CAE1</accession>
<dbReference type="AlphaFoldDB" id="A0A9J6CAE1"/>
<dbReference type="PANTHER" id="PTHR45712:SF22">
    <property type="entry name" value="INSULIN-LIKE GROWTH FACTOR-BINDING PROTEIN COMPLEX ACID LABILE SUBUNIT"/>
    <property type="match status" value="1"/>
</dbReference>
<dbReference type="Pfam" id="PF13855">
    <property type="entry name" value="LRR_8"/>
    <property type="match status" value="1"/>
</dbReference>